<organism evidence="4 5">
    <name type="scientific">Heterobasidion irregulare (strain TC 32-1)</name>
    <dbReference type="NCBI Taxonomy" id="747525"/>
    <lineage>
        <taxon>Eukaryota</taxon>
        <taxon>Fungi</taxon>
        <taxon>Dikarya</taxon>
        <taxon>Basidiomycota</taxon>
        <taxon>Agaricomycotina</taxon>
        <taxon>Agaricomycetes</taxon>
        <taxon>Russulales</taxon>
        <taxon>Bondarzewiaceae</taxon>
        <taxon>Heterobasidion</taxon>
        <taxon>Heterobasidion annosum species complex</taxon>
    </lineage>
</organism>
<evidence type="ECO:0000313" key="5">
    <source>
        <dbReference type="Proteomes" id="UP000030671"/>
    </source>
</evidence>
<feature type="transmembrane region" description="Helical" evidence="2">
    <location>
        <begin position="53"/>
        <end position="72"/>
    </location>
</feature>
<feature type="domain" description="DUF6534" evidence="3">
    <location>
        <begin position="173"/>
        <end position="258"/>
    </location>
</feature>
<feature type="transmembrane region" description="Helical" evidence="2">
    <location>
        <begin position="166"/>
        <end position="186"/>
    </location>
</feature>
<name>W4JS22_HETIT</name>
<dbReference type="InterPro" id="IPR045339">
    <property type="entry name" value="DUF6534"/>
</dbReference>
<evidence type="ECO:0000256" key="1">
    <source>
        <dbReference type="SAM" id="MobiDB-lite"/>
    </source>
</evidence>
<feature type="compositionally biased region" description="Polar residues" evidence="1">
    <location>
        <begin position="319"/>
        <end position="338"/>
    </location>
</feature>
<feature type="transmembrane region" description="Helical" evidence="2">
    <location>
        <begin position="126"/>
        <end position="151"/>
    </location>
</feature>
<dbReference type="EMBL" id="KI925465">
    <property type="protein sequence ID" value="ETW75681.1"/>
    <property type="molecule type" value="Genomic_DNA"/>
</dbReference>
<keyword evidence="5" id="KW-1185">Reference proteome</keyword>
<dbReference type="KEGG" id="hir:HETIRDRAFT_412107"/>
<evidence type="ECO:0000313" key="4">
    <source>
        <dbReference type="EMBL" id="ETW75681.1"/>
    </source>
</evidence>
<reference evidence="4 5" key="1">
    <citation type="journal article" date="2012" name="New Phytol.">
        <title>Insight into trade-off between wood decay and parasitism from the genome of a fungal forest pathogen.</title>
        <authorList>
            <person name="Olson A."/>
            <person name="Aerts A."/>
            <person name="Asiegbu F."/>
            <person name="Belbahri L."/>
            <person name="Bouzid O."/>
            <person name="Broberg A."/>
            <person name="Canback B."/>
            <person name="Coutinho P.M."/>
            <person name="Cullen D."/>
            <person name="Dalman K."/>
            <person name="Deflorio G."/>
            <person name="van Diepen L.T."/>
            <person name="Dunand C."/>
            <person name="Duplessis S."/>
            <person name="Durling M."/>
            <person name="Gonthier P."/>
            <person name="Grimwood J."/>
            <person name="Fossdal C.G."/>
            <person name="Hansson D."/>
            <person name="Henrissat B."/>
            <person name="Hietala A."/>
            <person name="Himmelstrand K."/>
            <person name="Hoffmeister D."/>
            <person name="Hogberg N."/>
            <person name="James T.Y."/>
            <person name="Karlsson M."/>
            <person name="Kohler A."/>
            <person name="Kues U."/>
            <person name="Lee Y.H."/>
            <person name="Lin Y.C."/>
            <person name="Lind M."/>
            <person name="Lindquist E."/>
            <person name="Lombard V."/>
            <person name="Lucas S."/>
            <person name="Lunden K."/>
            <person name="Morin E."/>
            <person name="Murat C."/>
            <person name="Park J."/>
            <person name="Raffaello T."/>
            <person name="Rouze P."/>
            <person name="Salamov A."/>
            <person name="Schmutz J."/>
            <person name="Solheim H."/>
            <person name="Stahlberg J."/>
            <person name="Velez H."/>
            <person name="de Vries R.P."/>
            <person name="Wiebenga A."/>
            <person name="Woodward S."/>
            <person name="Yakovlev I."/>
            <person name="Garbelotto M."/>
            <person name="Martin F."/>
            <person name="Grigoriev I.V."/>
            <person name="Stenlid J."/>
        </authorList>
    </citation>
    <scope>NUCLEOTIDE SEQUENCE [LARGE SCALE GENOMIC DNA]</scope>
    <source>
        <strain evidence="4 5">TC 32-1</strain>
    </source>
</reference>
<dbReference type="eggNOG" id="ENOG502RY7K">
    <property type="taxonomic scope" value="Eukaryota"/>
</dbReference>
<proteinExistence type="predicted"/>
<dbReference type="RefSeq" id="XP_009551946.1">
    <property type="nucleotide sequence ID" value="XM_009553651.1"/>
</dbReference>
<dbReference type="OrthoDB" id="3265526at2759"/>
<keyword evidence="2" id="KW-0472">Membrane</keyword>
<dbReference type="GeneID" id="20672997"/>
<protein>
    <recommendedName>
        <fullName evidence="3">DUF6534 domain-containing protein</fullName>
    </recommendedName>
</protein>
<dbReference type="PANTHER" id="PTHR40465:SF1">
    <property type="entry name" value="DUF6534 DOMAIN-CONTAINING PROTEIN"/>
    <property type="match status" value="1"/>
</dbReference>
<dbReference type="AlphaFoldDB" id="W4JS22"/>
<sequence>MASSPNALPNFAQTVQGPTLIGLFLNLILYGTFISQAHFYFSTFKRDQRWFKIFIASLVFFETINSVFAMYYSYDRLVNNFGDMPAQAVSNWAFGIGPLTNGIIAMSVQTFFAWRVKVLTGQGWMMVAITFLSVVSSLAAMAIFFVAAILIPSPTVSAAQIFRPVVITWLVGSALADTLISAVLVFHLRQNRSAFSTTNDAINRIIRLTVQTGVITSVWAIIDLGVYLGDSTAHHVIFNLSLAKLYSNSLLSSLNSREGWKYTSALDASGRSEDATRGPQRIRPPNVVFSSQSVRPEVYIDIESHELRDTSADAKRAADTTTSGYYRNSDNAKQSVTL</sequence>
<accession>W4JS22</accession>
<dbReference type="Proteomes" id="UP000030671">
    <property type="component" value="Unassembled WGS sequence"/>
</dbReference>
<evidence type="ECO:0000256" key="2">
    <source>
        <dbReference type="SAM" id="Phobius"/>
    </source>
</evidence>
<keyword evidence="2" id="KW-0812">Transmembrane</keyword>
<evidence type="ECO:0000259" key="3">
    <source>
        <dbReference type="Pfam" id="PF20152"/>
    </source>
</evidence>
<feature type="transmembrane region" description="Helical" evidence="2">
    <location>
        <begin position="92"/>
        <end position="114"/>
    </location>
</feature>
<dbReference type="Pfam" id="PF20152">
    <property type="entry name" value="DUF6534"/>
    <property type="match status" value="1"/>
</dbReference>
<feature type="transmembrane region" description="Helical" evidence="2">
    <location>
        <begin position="20"/>
        <end position="41"/>
    </location>
</feature>
<dbReference type="InParanoid" id="W4JS22"/>
<dbReference type="HOGENOM" id="CLU_046025_2_0_1"/>
<keyword evidence="2" id="KW-1133">Transmembrane helix</keyword>
<dbReference type="PANTHER" id="PTHR40465">
    <property type="entry name" value="CHROMOSOME 1, WHOLE GENOME SHOTGUN SEQUENCE"/>
    <property type="match status" value="1"/>
</dbReference>
<feature type="region of interest" description="Disordered" evidence="1">
    <location>
        <begin position="310"/>
        <end position="338"/>
    </location>
</feature>
<gene>
    <name evidence="4" type="ORF">HETIRDRAFT_412107</name>
</gene>